<name>A0A517KWH4_9PEZI</name>
<proteinExistence type="predicted"/>
<evidence type="ECO:0000259" key="1">
    <source>
        <dbReference type="Pfam" id="PF24845"/>
    </source>
</evidence>
<feature type="domain" description="DUF7721" evidence="1">
    <location>
        <begin position="103"/>
        <end position="155"/>
    </location>
</feature>
<dbReference type="PANTHER" id="PTHR39477">
    <property type="entry name" value="CHROMOSOME 8, WHOLE GENOME SHOTGUN SEQUENCE"/>
    <property type="match status" value="1"/>
</dbReference>
<dbReference type="Pfam" id="PF24845">
    <property type="entry name" value="DUF7721"/>
    <property type="match status" value="1"/>
</dbReference>
<protein>
    <recommendedName>
        <fullName evidence="1">DUF7721 domain-containing protein</fullName>
    </recommendedName>
</protein>
<dbReference type="PANTHER" id="PTHR39477:SF1">
    <property type="entry name" value="BETA-FLANKING PROTEIN"/>
    <property type="match status" value="1"/>
</dbReference>
<reference evidence="2 3" key="1">
    <citation type="submission" date="2019-07" db="EMBL/GenBank/DDBJ databases">
        <title>Finished genome of Venturia effusa.</title>
        <authorList>
            <person name="Young C.A."/>
            <person name="Cox M.P."/>
            <person name="Ganley A.R.D."/>
            <person name="David W.J."/>
        </authorList>
    </citation>
    <scope>NUCLEOTIDE SEQUENCE [LARGE SCALE GENOMIC DNA]</scope>
    <source>
        <strain evidence="3">albino</strain>
    </source>
</reference>
<organism evidence="2 3">
    <name type="scientific">Venturia effusa</name>
    <dbReference type="NCBI Taxonomy" id="50376"/>
    <lineage>
        <taxon>Eukaryota</taxon>
        <taxon>Fungi</taxon>
        <taxon>Dikarya</taxon>
        <taxon>Ascomycota</taxon>
        <taxon>Pezizomycotina</taxon>
        <taxon>Dothideomycetes</taxon>
        <taxon>Pleosporomycetidae</taxon>
        <taxon>Venturiales</taxon>
        <taxon>Venturiaceae</taxon>
        <taxon>Venturia</taxon>
    </lineage>
</organism>
<keyword evidence="3" id="KW-1185">Reference proteome</keyword>
<evidence type="ECO:0000313" key="2">
    <source>
        <dbReference type="EMBL" id="QDS67738.1"/>
    </source>
</evidence>
<sequence>MAVAVDVKKMATTDNNQAGMEVSDNLVGMVMEEQSGEDLSKIAMAVGVKKMATTDNNQAGTEVTDNLVDMEASKKKADVLIVKRATTDTPAVTEATQTLALAMHLSNQDMDEHGMVQAHQQMYSGGGGGSGQAASSGGMGAAAAMQALKMFSGGSAGGSSGGQGHGGAQNQFIGMAMGQAAKLFEQQSANGNVQGGATKQSAVESAAKMALQMYVKSEMRGGGATSGGGGLMSLASKFL</sequence>
<gene>
    <name evidence="2" type="ORF">FKW77_006003</name>
</gene>
<dbReference type="EMBL" id="CP042185">
    <property type="protein sequence ID" value="QDS67738.1"/>
    <property type="molecule type" value="Genomic_DNA"/>
</dbReference>
<dbReference type="InterPro" id="IPR056138">
    <property type="entry name" value="DUF7721"/>
</dbReference>
<dbReference type="OrthoDB" id="2290255at2759"/>
<dbReference type="Proteomes" id="UP000316270">
    <property type="component" value="Chromosome 1"/>
</dbReference>
<dbReference type="AlphaFoldDB" id="A0A517KWH4"/>
<accession>A0A517KWH4</accession>
<evidence type="ECO:0000313" key="3">
    <source>
        <dbReference type="Proteomes" id="UP000316270"/>
    </source>
</evidence>
<dbReference type="STRING" id="50376.A0A517KWH4"/>